<feature type="compositionally biased region" description="Pro residues" evidence="1">
    <location>
        <begin position="91"/>
        <end position="132"/>
    </location>
</feature>
<proteinExistence type="predicted"/>
<comment type="caution">
    <text evidence="2">The sequence shown here is derived from an EMBL/GenBank/DDBJ whole genome shotgun (WGS) entry which is preliminary data.</text>
</comment>
<protein>
    <submittedName>
        <fullName evidence="2">Uncharacterized protein</fullName>
    </submittedName>
</protein>
<name>A0AAQ4EL42_AMBAM</name>
<reference evidence="2 3" key="1">
    <citation type="journal article" date="2023" name="Arcadia Sci">
        <title>De novo assembly of a long-read Amblyomma americanum tick genome.</title>
        <authorList>
            <person name="Chou S."/>
            <person name="Poskanzer K.E."/>
            <person name="Rollins M."/>
            <person name="Thuy-Boun P.S."/>
        </authorList>
    </citation>
    <scope>NUCLEOTIDE SEQUENCE [LARGE SCALE GENOMIC DNA]</scope>
    <source>
        <strain evidence="2">F_SG_1</strain>
        <tissue evidence="2">Salivary glands</tissue>
    </source>
</reference>
<dbReference type="AlphaFoldDB" id="A0AAQ4EL42"/>
<feature type="region of interest" description="Disordered" evidence="1">
    <location>
        <begin position="59"/>
        <end position="134"/>
    </location>
</feature>
<evidence type="ECO:0000313" key="3">
    <source>
        <dbReference type="Proteomes" id="UP001321473"/>
    </source>
</evidence>
<dbReference type="Proteomes" id="UP001321473">
    <property type="component" value="Unassembled WGS sequence"/>
</dbReference>
<keyword evidence="3" id="KW-1185">Reference proteome</keyword>
<evidence type="ECO:0000256" key="1">
    <source>
        <dbReference type="SAM" id="MobiDB-lite"/>
    </source>
</evidence>
<organism evidence="2 3">
    <name type="scientific">Amblyomma americanum</name>
    <name type="common">Lone star tick</name>
    <dbReference type="NCBI Taxonomy" id="6943"/>
    <lineage>
        <taxon>Eukaryota</taxon>
        <taxon>Metazoa</taxon>
        <taxon>Ecdysozoa</taxon>
        <taxon>Arthropoda</taxon>
        <taxon>Chelicerata</taxon>
        <taxon>Arachnida</taxon>
        <taxon>Acari</taxon>
        <taxon>Parasitiformes</taxon>
        <taxon>Ixodida</taxon>
        <taxon>Ixodoidea</taxon>
        <taxon>Ixodidae</taxon>
        <taxon>Amblyomminae</taxon>
        <taxon>Amblyomma</taxon>
    </lineage>
</organism>
<feature type="non-terminal residue" evidence="2">
    <location>
        <position position="1"/>
    </location>
</feature>
<accession>A0AAQ4EL42</accession>
<gene>
    <name evidence="2" type="ORF">V5799_031143</name>
</gene>
<evidence type="ECO:0000313" key="2">
    <source>
        <dbReference type="EMBL" id="KAK8775512.1"/>
    </source>
</evidence>
<dbReference type="EMBL" id="JARKHS020014054">
    <property type="protein sequence ID" value="KAK8775512.1"/>
    <property type="molecule type" value="Genomic_DNA"/>
</dbReference>
<sequence>PATCHATKTVCGSEVPDGGRQLGCRPCRVAVPRLAALPLAEKASRGVAVVTTCRSYKNAEKKAKKYEMSSAVESSAISGNEGPDGPDVRLPSPPPRLPSPPPRLPSPPPRLPSPPPRLPSPPPQLPSPPRLISPPSTMLKVLRLLLEIRQQQREILQRAYVRPVLSVRRRDGKR</sequence>